<dbReference type="FunFam" id="2.40.50.140:FF:000090">
    <property type="entry name" value="Replication protein A subunit"/>
    <property type="match status" value="1"/>
</dbReference>
<evidence type="ECO:0000256" key="12">
    <source>
        <dbReference type="PROSITE-ProRule" id="PRU00047"/>
    </source>
</evidence>
<dbReference type="GO" id="GO:0007140">
    <property type="term" value="P:male meiotic nuclear division"/>
    <property type="evidence" value="ECO:0007669"/>
    <property type="project" value="UniProtKB-ARBA"/>
</dbReference>
<gene>
    <name evidence="16" type="ORF">Adt_40360</name>
</gene>
<protein>
    <recommendedName>
        <fullName evidence="13">Replication protein A subunit</fullName>
    </recommendedName>
</protein>
<evidence type="ECO:0000313" key="16">
    <source>
        <dbReference type="EMBL" id="KAL2472224.1"/>
    </source>
</evidence>
<comment type="similarity">
    <text evidence="2 13">Belongs to the replication factor A protein 1 family.</text>
</comment>
<dbReference type="InterPro" id="IPR036875">
    <property type="entry name" value="Znf_CCHC_sf"/>
</dbReference>
<dbReference type="Pfam" id="PF00098">
    <property type="entry name" value="zf-CCHC"/>
    <property type="match status" value="2"/>
</dbReference>
<evidence type="ECO:0000256" key="11">
    <source>
        <dbReference type="ARBA" id="ARBA00023242"/>
    </source>
</evidence>
<dbReference type="GO" id="GO:0006281">
    <property type="term" value="P:DNA repair"/>
    <property type="evidence" value="ECO:0007669"/>
    <property type="project" value="UniProtKB-KW"/>
</dbReference>
<keyword evidence="8 13" id="KW-0238">DNA-binding</keyword>
<evidence type="ECO:0000256" key="14">
    <source>
        <dbReference type="SAM" id="MobiDB-lite"/>
    </source>
</evidence>
<dbReference type="AlphaFoldDB" id="A0ABD1QAZ7"/>
<dbReference type="GO" id="GO:0005634">
    <property type="term" value="C:nucleus"/>
    <property type="evidence" value="ECO:0007669"/>
    <property type="project" value="UniProtKB-SubCell"/>
</dbReference>
<comment type="subcellular location">
    <subcellularLocation>
        <location evidence="1 13">Nucleus</location>
    </subcellularLocation>
</comment>
<accession>A0ABD1QAZ7</accession>
<feature type="domain" description="CCHC-type" evidence="15">
    <location>
        <begin position="800"/>
        <end position="814"/>
    </location>
</feature>
<feature type="compositionally biased region" description="Basic and acidic residues" evidence="14">
    <location>
        <begin position="871"/>
        <end position="880"/>
    </location>
</feature>
<dbReference type="Gene3D" id="4.10.60.10">
    <property type="entry name" value="Zinc finger, CCHC-type"/>
    <property type="match status" value="2"/>
</dbReference>
<keyword evidence="11 13" id="KW-0539">Nucleus</keyword>
<evidence type="ECO:0000256" key="3">
    <source>
        <dbReference type="ARBA" id="ARBA00022705"/>
    </source>
</evidence>
<dbReference type="Pfam" id="PF16900">
    <property type="entry name" value="REPA_OB_2"/>
    <property type="match status" value="1"/>
</dbReference>
<evidence type="ECO:0000256" key="5">
    <source>
        <dbReference type="ARBA" id="ARBA00022763"/>
    </source>
</evidence>
<feature type="domain" description="CCHC-type" evidence="15">
    <location>
        <begin position="838"/>
        <end position="853"/>
    </location>
</feature>
<evidence type="ECO:0000256" key="13">
    <source>
        <dbReference type="RuleBase" id="RU364130"/>
    </source>
</evidence>
<reference evidence="17" key="1">
    <citation type="submission" date="2024-07" db="EMBL/GenBank/DDBJ databases">
        <title>Two chromosome-level genome assemblies of Korean endemic species Abeliophyllum distichum and Forsythia ovata (Oleaceae).</title>
        <authorList>
            <person name="Jang H."/>
        </authorList>
    </citation>
    <scope>NUCLEOTIDE SEQUENCE [LARGE SCALE GENOMIC DNA]</scope>
</reference>
<dbReference type="EMBL" id="JBFOLK010000012">
    <property type="protein sequence ID" value="KAL2472224.1"/>
    <property type="molecule type" value="Genomic_DNA"/>
</dbReference>
<dbReference type="Proteomes" id="UP001604336">
    <property type="component" value="Unassembled WGS sequence"/>
</dbReference>
<evidence type="ECO:0000256" key="1">
    <source>
        <dbReference type="ARBA" id="ARBA00004123"/>
    </source>
</evidence>
<keyword evidence="10" id="KW-0234">DNA repair</keyword>
<dbReference type="CDD" id="cd04475">
    <property type="entry name" value="RPA1_DBD_B"/>
    <property type="match status" value="1"/>
</dbReference>
<dbReference type="InterPro" id="IPR012340">
    <property type="entry name" value="NA-bd_OB-fold"/>
</dbReference>
<sequence>MLASGEVQATEIKPVLQVADVRLVNTQNQNSNNERYRILLSDGSLLQQGMLATQKNELVRSDKLQKGSIVQLTEFVCNVIQTRMIIIIINLDVILEKCDPIGEPKQYGPLKTDGETFSLPRSSASVQPATATVTQSYVAGSAPRPNVVGGIPPSEIDKSAGLHSYGSSFANNADSGRYNSINAPPTFPRTESGYGISRAPVTSYVRPPQSLYQQPSPVFANRGPIAKNEAPPRIIPIAALNPYQGRWTIKARVTAKGELRHYNNPRGDGKVFSFDLLDSDGGEIRVTCFNAVADQFYNQIEPGRVYMISKGTLKPAQKNFNHLRNEHEIFLDSTSTVQPCFEDDTSIPQQQFHFRSIDEIEGMENNSVVDVIGIVSSISPSSSIMRKNGTETQKRALQLKDTSGRSVELTLWGSFCNAEGQTLQNMCDSGVFPVLAVKSGRVNDFNGKAVGTISTSQLFIEPDFPEAHKLKVWFDKDGRHTPSISISRETTSMVRTDVRKTITQIKDERLGTSEKPDWITVSATLSFIKVDNFCYTACPIMNGDRQCNKKVTNNGDGKWRCDKCDQLVDECDYRYILQLQIQDHTGLTWVTAFQECGEEIMGISAKDLYYLKYEEQDDEKFVEVMRSVLFTKYILKLKIKEETFSDEQRVKSTVVKAEKVNFQTETRYLLDSIAKFKGEDSGFLPLKSENISSTSGMNSSGFGTGYREPTASNVNYSGNTSNLARETGVSANQVRSYSNQYGGSPIASSGPTGMYASCNSCGGTGHSSMNCPSVMTGQGQSYGSSFGNRETPGASAGGECFKCHQIGHWAKDCPGLSNAPPAYGSINSIPGASAGGECFKCHQIGHWAKDCPSLSNAPPAYGSSNSTPGRYGDKGLETRGRWKQPPAATSPPTVAVVVAARRARETEQCLLLFEAAATARGLTGRRGSLEKRTPRAAARSSSGTGRYRTAARCCSTQTGSDRRLLDTGGTTAS</sequence>
<dbReference type="GO" id="GO:0006260">
    <property type="term" value="P:DNA replication"/>
    <property type="evidence" value="ECO:0007669"/>
    <property type="project" value="UniProtKB-KW"/>
</dbReference>
<organism evidence="16 17">
    <name type="scientific">Abeliophyllum distichum</name>
    <dbReference type="NCBI Taxonomy" id="126358"/>
    <lineage>
        <taxon>Eukaryota</taxon>
        <taxon>Viridiplantae</taxon>
        <taxon>Streptophyta</taxon>
        <taxon>Embryophyta</taxon>
        <taxon>Tracheophyta</taxon>
        <taxon>Spermatophyta</taxon>
        <taxon>Magnoliopsida</taxon>
        <taxon>eudicotyledons</taxon>
        <taxon>Gunneridae</taxon>
        <taxon>Pentapetalae</taxon>
        <taxon>asterids</taxon>
        <taxon>lamiids</taxon>
        <taxon>Lamiales</taxon>
        <taxon>Oleaceae</taxon>
        <taxon>Forsythieae</taxon>
        <taxon>Abeliophyllum</taxon>
    </lineage>
</organism>
<dbReference type="InterPro" id="IPR031657">
    <property type="entry name" value="REPA_OB_2"/>
</dbReference>
<keyword evidence="17" id="KW-1185">Reference proteome</keyword>
<dbReference type="InterPro" id="IPR013955">
    <property type="entry name" value="Rep_factor-A_C"/>
</dbReference>
<evidence type="ECO:0000256" key="2">
    <source>
        <dbReference type="ARBA" id="ARBA00005690"/>
    </source>
</evidence>
<dbReference type="PROSITE" id="PS50158">
    <property type="entry name" value="ZF_CCHC"/>
    <property type="match status" value="3"/>
</dbReference>
<dbReference type="GO" id="GO:0006310">
    <property type="term" value="P:DNA recombination"/>
    <property type="evidence" value="ECO:0007669"/>
    <property type="project" value="UniProtKB-KW"/>
</dbReference>
<dbReference type="SUPFAM" id="SSF57756">
    <property type="entry name" value="Retrovirus zinc finger-like domains"/>
    <property type="match status" value="1"/>
</dbReference>
<evidence type="ECO:0000256" key="4">
    <source>
        <dbReference type="ARBA" id="ARBA00022723"/>
    </source>
</evidence>
<evidence type="ECO:0000256" key="6">
    <source>
        <dbReference type="ARBA" id="ARBA00022771"/>
    </source>
</evidence>
<dbReference type="InterPro" id="IPR007199">
    <property type="entry name" value="Rep_factor-A_N"/>
</dbReference>
<dbReference type="Pfam" id="PF04057">
    <property type="entry name" value="Rep-A_N"/>
    <property type="match status" value="1"/>
</dbReference>
<dbReference type="GO" id="GO:0008270">
    <property type="term" value="F:zinc ion binding"/>
    <property type="evidence" value="ECO:0007669"/>
    <property type="project" value="UniProtKB-KW"/>
</dbReference>
<keyword evidence="5" id="KW-0227">DNA damage</keyword>
<evidence type="ECO:0000256" key="8">
    <source>
        <dbReference type="ARBA" id="ARBA00023125"/>
    </source>
</evidence>
<keyword evidence="6 12" id="KW-0863">Zinc-finger</keyword>
<dbReference type="Pfam" id="PF08646">
    <property type="entry name" value="Rep_fac-A_C"/>
    <property type="match status" value="1"/>
</dbReference>
<dbReference type="CDD" id="cd04476">
    <property type="entry name" value="RPA1_DBD_C"/>
    <property type="match status" value="1"/>
</dbReference>
<evidence type="ECO:0000256" key="10">
    <source>
        <dbReference type="ARBA" id="ARBA00023204"/>
    </source>
</evidence>
<feature type="region of interest" description="Disordered" evidence="14">
    <location>
        <begin position="859"/>
        <end position="889"/>
    </location>
</feature>
<dbReference type="Gene3D" id="2.40.50.140">
    <property type="entry name" value="Nucleic acid-binding proteins"/>
    <property type="match status" value="4"/>
</dbReference>
<dbReference type="FunFam" id="2.40.50.140:FF:000041">
    <property type="entry name" value="Replication protein A subunit"/>
    <property type="match status" value="1"/>
</dbReference>
<comment type="function">
    <text evidence="13">Component of the replication protein A complex (RPA) required for DNA recombination, repair and replication. The activity of RPA is mediated by single-stranded DNA binding and protein interactions. Probably involved in repair of double-strand DNA breaks (DSBs) induced by genotoxic stresses.</text>
</comment>
<dbReference type="SMART" id="SM00343">
    <property type="entry name" value="ZnF_C2HC"/>
    <property type="match status" value="3"/>
</dbReference>
<evidence type="ECO:0000259" key="15">
    <source>
        <dbReference type="PROSITE" id="PS50158"/>
    </source>
</evidence>
<comment type="caution">
    <text evidence="16">The sequence shown here is derived from an EMBL/GenBank/DDBJ whole genome shotgun (WGS) entry which is preliminary data.</text>
</comment>
<evidence type="ECO:0000256" key="7">
    <source>
        <dbReference type="ARBA" id="ARBA00022833"/>
    </source>
</evidence>
<dbReference type="NCBIfam" id="TIGR00617">
    <property type="entry name" value="rpa1"/>
    <property type="match status" value="1"/>
</dbReference>
<dbReference type="FunFam" id="2.40.50.140:FF:000064">
    <property type="entry name" value="Replication protein A subunit"/>
    <property type="match status" value="1"/>
</dbReference>
<dbReference type="InterPro" id="IPR004365">
    <property type="entry name" value="NA-bd_OB_tRNA"/>
</dbReference>
<evidence type="ECO:0000313" key="17">
    <source>
        <dbReference type="Proteomes" id="UP001604336"/>
    </source>
</evidence>
<dbReference type="PANTHER" id="PTHR23273:SF4">
    <property type="entry name" value="REPLICATION PROTEIN A OB DOMAIN-CONTAINING PROTEIN"/>
    <property type="match status" value="1"/>
</dbReference>
<dbReference type="CDD" id="cd04477">
    <property type="entry name" value="RPA1N"/>
    <property type="match status" value="1"/>
</dbReference>
<dbReference type="PANTHER" id="PTHR23273">
    <property type="entry name" value="REPLICATION FACTOR A 1, RFA1"/>
    <property type="match status" value="1"/>
</dbReference>
<dbReference type="GO" id="GO:0003677">
    <property type="term" value="F:DNA binding"/>
    <property type="evidence" value="ECO:0007669"/>
    <property type="project" value="UniProtKB-KW"/>
</dbReference>
<name>A0ABD1QAZ7_9LAMI</name>
<dbReference type="CDD" id="cd04474">
    <property type="entry name" value="RPA1_DBD_A"/>
    <property type="match status" value="1"/>
</dbReference>
<proteinExistence type="inferred from homology"/>
<dbReference type="FunFam" id="2.40.50.140:FF:000117">
    <property type="entry name" value="Replication protein A subunit"/>
    <property type="match status" value="1"/>
</dbReference>
<keyword evidence="9" id="KW-0233">DNA recombination</keyword>
<dbReference type="InterPro" id="IPR004591">
    <property type="entry name" value="Rfa1"/>
</dbReference>
<feature type="region of interest" description="Disordered" evidence="14">
    <location>
        <begin position="924"/>
        <end position="973"/>
    </location>
</feature>
<dbReference type="SUPFAM" id="SSF50249">
    <property type="entry name" value="Nucleic acid-binding proteins"/>
    <property type="match status" value="4"/>
</dbReference>
<dbReference type="InterPro" id="IPR047192">
    <property type="entry name" value="Euk_RPA1_DBD_C"/>
</dbReference>
<dbReference type="Pfam" id="PF01336">
    <property type="entry name" value="tRNA_anti-codon"/>
    <property type="match status" value="1"/>
</dbReference>
<keyword evidence="4 13" id="KW-0479">Metal-binding</keyword>
<dbReference type="InterPro" id="IPR001878">
    <property type="entry name" value="Znf_CCHC"/>
</dbReference>
<evidence type="ECO:0000256" key="9">
    <source>
        <dbReference type="ARBA" id="ARBA00023172"/>
    </source>
</evidence>
<keyword evidence="3 13" id="KW-0235">DNA replication</keyword>
<keyword evidence="7 13" id="KW-0862">Zinc</keyword>
<feature type="compositionally biased region" description="Polar residues" evidence="14">
    <location>
        <begin position="174"/>
        <end position="183"/>
    </location>
</feature>
<feature type="domain" description="CCHC-type" evidence="15">
    <location>
        <begin position="758"/>
        <end position="773"/>
    </location>
</feature>
<comment type="subunit">
    <text evidence="13">Heterotrimer of RPA1, RPA2 and RPA3 (canonical replication protein A complex).</text>
</comment>
<feature type="region of interest" description="Disordered" evidence="14">
    <location>
        <begin position="174"/>
        <end position="194"/>
    </location>
</feature>